<keyword evidence="1" id="KW-1133">Transmembrane helix</keyword>
<keyword evidence="1" id="KW-0472">Membrane</keyword>
<name>A0A9D4HDF4_DREPO</name>
<feature type="signal peptide" evidence="2">
    <location>
        <begin position="1"/>
        <end position="19"/>
    </location>
</feature>
<dbReference type="OrthoDB" id="6100341at2759"/>
<gene>
    <name evidence="3" type="ORF">DPMN_104592</name>
</gene>
<comment type="caution">
    <text evidence="3">The sequence shown here is derived from an EMBL/GenBank/DDBJ whole genome shotgun (WGS) entry which is preliminary data.</text>
</comment>
<dbReference type="AlphaFoldDB" id="A0A9D4HDF4"/>
<sequence>MERHWIFVIFIFISGKASGQCTFPSPFADSTWHDSTRGPLVFTNTTVTGWKIELGTAATTTLSTWQCLNNSDPSRLVMKATQTWTFYSKSVHVYACLKITEVTAGVSYTYVQQARQELNGRQNRLKFTVDGTLKNIADICDETAVLPTLDFHVLVKSGSEAAAAITVPDRFLFSADYDYIATNLIVSCNATNDTFDMCTNTSALAITYSGSTCTQKIAYSAGGAFYSVVKMSMSSYDCVVFYNRDATLTGSYTRFTCICSNGTVASVAPSNCTINQTPTEFPTEADMMTAKGHKLDFKKVHTSCSKTTPSAITTTTPSSKAGAIAGGVVEAVVVFSIVVFALII</sequence>
<feature type="chain" id="PRO_5039236369" evidence="2">
    <location>
        <begin position="20"/>
        <end position="344"/>
    </location>
</feature>
<evidence type="ECO:0000313" key="3">
    <source>
        <dbReference type="EMBL" id="KAH3831329.1"/>
    </source>
</evidence>
<keyword evidence="4" id="KW-1185">Reference proteome</keyword>
<reference evidence="3" key="2">
    <citation type="submission" date="2020-11" db="EMBL/GenBank/DDBJ databases">
        <authorList>
            <person name="McCartney M.A."/>
            <person name="Auch B."/>
            <person name="Kono T."/>
            <person name="Mallez S."/>
            <person name="Becker A."/>
            <person name="Gohl D.M."/>
            <person name="Silverstein K.A.T."/>
            <person name="Koren S."/>
            <person name="Bechman K.B."/>
            <person name="Herman A."/>
            <person name="Abrahante J.E."/>
            <person name="Garbe J."/>
        </authorList>
    </citation>
    <scope>NUCLEOTIDE SEQUENCE</scope>
    <source>
        <strain evidence="3">Duluth1</strain>
        <tissue evidence="3">Whole animal</tissue>
    </source>
</reference>
<evidence type="ECO:0000256" key="2">
    <source>
        <dbReference type="SAM" id="SignalP"/>
    </source>
</evidence>
<keyword evidence="2" id="KW-0732">Signal</keyword>
<evidence type="ECO:0000256" key="1">
    <source>
        <dbReference type="SAM" id="Phobius"/>
    </source>
</evidence>
<reference evidence="3" key="1">
    <citation type="journal article" date="2019" name="bioRxiv">
        <title>The Genome of the Zebra Mussel, Dreissena polymorpha: A Resource for Invasive Species Research.</title>
        <authorList>
            <person name="McCartney M.A."/>
            <person name="Auch B."/>
            <person name="Kono T."/>
            <person name="Mallez S."/>
            <person name="Zhang Y."/>
            <person name="Obille A."/>
            <person name="Becker A."/>
            <person name="Abrahante J.E."/>
            <person name="Garbe J."/>
            <person name="Badalamenti J.P."/>
            <person name="Herman A."/>
            <person name="Mangelson H."/>
            <person name="Liachko I."/>
            <person name="Sullivan S."/>
            <person name="Sone E.D."/>
            <person name="Koren S."/>
            <person name="Silverstein K.A.T."/>
            <person name="Beckman K.B."/>
            <person name="Gohl D.M."/>
        </authorList>
    </citation>
    <scope>NUCLEOTIDE SEQUENCE</scope>
    <source>
        <strain evidence="3">Duluth1</strain>
        <tissue evidence="3">Whole animal</tissue>
    </source>
</reference>
<protein>
    <submittedName>
        <fullName evidence="3">Uncharacterized protein</fullName>
    </submittedName>
</protein>
<accession>A0A9D4HDF4</accession>
<organism evidence="3 4">
    <name type="scientific">Dreissena polymorpha</name>
    <name type="common">Zebra mussel</name>
    <name type="synonym">Mytilus polymorpha</name>
    <dbReference type="NCBI Taxonomy" id="45954"/>
    <lineage>
        <taxon>Eukaryota</taxon>
        <taxon>Metazoa</taxon>
        <taxon>Spiralia</taxon>
        <taxon>Lophotrochozoa</taxon>
        <taxon>Mollusca</taxon>
        <taxon>Bivalvia</taxon>
        <taxon>Autobranchia</taxon>
        <taxon>Heteroconchia</taxon>
        <taxon>Euheterodonta</taxon>
        <taxon>Imparidentia</taxon>
        <taxon>Neoheterodontei</taxon>
        <taxon>Myida</taxon>
        <taxon>Dreissenoidea</taxon>
        <taxon>Dreissenidae</taxon>
        <taxon>Dreissena</taxon>
    </lineage>
</organism>
<feature type="transmembrane region" description="Helical" evidence="1">
    <location>
        <begin position="321"/>
        <end position="343"/>
    </location>
</feature>
<dbReference type="Proteomes" id="UP000828390">
    <property type="component" value="Unassembled WGS sequence"/>
</dbReference>
<dbReference type="EMBL" id="JAIWYP010000004">
    <property type="protein sequence ID" value="KAH3831329.1"/>
    <property type="molecule type" value="Genomic_DNA"/>
</dbReference>
<evidence type="ECO:0000313" key="4">
    <source>
        <dbReference type="Proteomes" id="UP000828390"/>
    </source>
</evidence>
<keyword evidence="1" id="KW-0812">Transmembrane</keyword>
<proteinExistence type="predicted"/>